<dbReference type="InParanoid" id="A0A1V9XWL1"/>
<evidence type="ECO:0000256" key="9">
    <source>
        <dbReference type="ARBA" id="ARBA00022842"/>
    </source>
</evidence>
<feature type="region of interest" description="Disordered" evidence="13">
    <location>
        <begin position="337"/>
        <end position="427"/>
    </location>
</feature>
<feature type="compositionally biased region" description="Low complexity" evidence="13">
    <location>
        <begin position="417"/>
        <end position="427"/>
    </location>
</feature>
<evidence type="ECO:0000256" key="12">
    <source>
        <dbReference type="RuleBase" id="RU365058"/>
    </source>
</evidence>
<dbReference type="FunFam" id="1.10.8.60:FF:000062">
    <property type="entry name" value="Origin recognition complex subunit 1"/>
    <property type="match status" value="1"/>
</dbReference>
<dbReference type="OrthoDB" id="1926878at2759"/>
<accession>A0A1V9XWL1</accession>
<dbReference type="InterPro" id="IPR015163">
    <property type="entry name" value="Cdc6_C"/>
</dbReference>
<keyword evidence="6" id="KW-0479">Metal-binding</keyword>
<dbReference type="InterPro" id="IPR036388">
    <property type="entry name" value="WH-like_DNA-bd_sf"/>
</dbReference>
<dbReference type="GO" id="GO:0016887">
    <property type="term" value="F:ATP hydrolysis activity"/>
    <property type="evidence" value="ECO:0007669"/>
    <property type="project" value="InterPro"/>
</dbReference>
<dbReference type="CDD" id="cd04370">
    <property type="entry name" value="BAH"/>
    <property type="match status" value="1"/>
</dbReference>
<evidence type="ECO:0000256" key="1">
    <source>
        <dbReference type="ARBA" id="ARBA00004123"/>
    </source>
</evidence>
<dbReference type="GO" id="GO:0046872">
    <property type="term" value="F:metal ion binding"/>
    <property type="evidence" value="ECO:0007669"/>
    <property type="project" value="UniProtKB-KW"/>
</dbReference>
<feature type="region of interest" description="Disordered" evidence="13">
    <location>
        <begin position="295"/>
        <end position="323"/>
    </location>
</feature>
<dbReference type="CDD" id="cd08768">
    <property type="entry name" value="Cdc6_C"/>
    <property type="match status" value="1"/>
</dbReference>
<evidence type="ECO:0000313" key="15">
    <source>
        <dbReference type="EMBL" id="OQR77803.1"/>
    </source>
</evidence>
<dbReference type="InterPro" id="IPR003593">
    <property type="entry name" value="AAA+_ATPase"/>
</dbReference>
<dbReference type="FunFam" id="3.40.50.300:FF:000199">
    <property type="entry name" value="Origin recognition complex subunit 1"/>
    <property type="match status" value="1"/>
</dbReference>
<dbReference type="InterPro" id="IPR043151">
    <property type="entry name" value="BAH_sf"/>
</dbReference>
<keyword evidence="5 12" id="KW-0235">DNA replication</keyword>
<evidence type="ECO:0000256" key="7">
    <source>
        <dbReference type="ARBA" id="ARBA00022741"/>
    </source>
</evidence>
<dbReference type="Pfam" id="PF09079">
    <property type="entry name" value="WHD_Cdc6"/>
    <property type="match status" value="1"/>
</dbReference>
<evidence type="ECO:0000313" key="16">
    <source>
        <dbReference type="Proteomes" id="UP000192247"/>
    </source>
</evidence>
<dbReference type="PROSITE" id="PS51038">
    <property type="entry name" value="BAH"/>
    <property type="match status" value="1"/>
</dbReference>
<dbReference type="Gene3D" id="3.40.50.300">
    <property type="entry name" value="P-loop containing nucleotide triphosphate hydrolases"/>
    <property type="match status" value="1"/>
</dbReference>
<comment type="function">
    <text evidence="12">Component of the origin recognition complex (ORC) that binds origins of replication. DNA-binding is ATP-dependent, however specific DNA sequences that define origins of replication have not been identified so far. ORC is required to assemble the pre-replication complex necessary to initiate DNA replication.</text>
</comment>
<evidence type="ECO:0000259" key="14">
    <source>
        <dbReference type="PROSITE" id="PS51038"/>
    </source>
</evidence>
<evidence type="ECO:0000256" key="11">
    <source>
        <dbReference type="ARBA" id="ARBA00023242"/>
    </source>
</evidence>
<feature type="region of interest" description="Disordered" evidence="13">
    <location>
        <begin position="702"/>
        <end position="721"/>
    </location>
</feature>
<feature type="compositionally biased region" description="Basic and acidic residues" evidence="13">
    <location>
        <begin position="201"/>
        <end position="210"/>
    </location>
</feature>
<evidence type="ECO:0000256" key="13">
    <source>
        <dbReference type="SAM" id="MobiDB-lite"/>
    </source>
</evidence>
<dbReference type="SMART" id="SM01074">
    <property type="entry name" value="Cdc6_C"/>
    <property type="match status" value="1"/>
</dbReference>
<keyword evidence="10 12" id="KW-0238">DNA-binding</keyword>
<feature type="domain" description="BAH" evidence="14">
    <location>
        <begin position="53"/>
        <end position="191"/>
    </location>
</feature>
<feature type="region of interest" description="Disordered" evidence="13">
    <location>
        <begin position="191"/>
        <end position="210"/>
    </location>
</feature>
<comment type="similarity">
    <text evidence="3 12">Belongs to the ORC1 family.</text>
</comment>
<feature type="compositionally biased region" description="Basic residues" evidence="13">
    <location>
        <begin position="390"/>
        <end position="401"/>
    </location>
</feature>
<comment type="subcellular location">
    <subcellularLocation>
        <location evidence="1 12">Nucleus</location>
    </subcellularLocation>
</comment>
<dbReference type="PANTHER" id="PTHR10763:SF23">
    <property type="entry name" value="ORIGIN RECOGNITION COMPLEX SUBUNIT 1"/>
    <property type="match status" value="1"/>
</dbReference>
<dbReference type="AlphaFoldDB" id="A0A1V9XWL1"/>
<comment type="similarity">
    <text evidence="2">Belongs to the CDC6/cdc18 family.</text>
</comment>
<comment type="caution">
    <text evidence="15">The sequence shown here is derived from an EMBL/GenBank/DDBJ whole genome shotgun (WGS) entry which is preliminary data.</text>
</comment>
<dbReference type="Proteomes" id="UP000192247">
    <property type="component" value="Unassembled WGS sequence"/>
</dbReference>
<feature type="region of interest" description="Disordered" evidence="13">
    <location>
        <begin position="248"/>
        <end position="275"/>
    </location>
</feature>
<evidence type="ECO:0000256" key="5">
    <source>
        <dbReference type="ARBA" id="ARBA00022705"/>
    </source>
</evidence>
<dbReference type="InterPro" id="IPR027417">
    <property type="entry name" value="P-loop_NTPase"/>
</dbReference>
<dbReference type="EMBL" id="MNPL01003046">
    <property type="protein sequence ID" value="OQR77803.1"/>
    <property type="molecule type" value="Genomic_DNA"/>
</dbReference>
<dbReference type="GO" id="GO:0005524">
    <property type="term" value="F:ATP binding"/>
    <property type="evidence" value="ECO:0007669"/>
    <property type="project" value="UniProtKB-KW"/>
</dbReference>
<name>A0A1V9XWL1_9ACAR</name>
<dbReference type="InterPro" id="IPR050311">
    <property type="entry name" value="ORC1/CDC6"/>
</dbReference>
<dbReference type="Pfam" id="PF00004">
    <property type="entry name" value="AAA"/>
    <property type="match status" value="1"/>
</dbReference>
<dbReference type="GO" id="GO:0003688">
    <property type="term" value="F:DNA replication origin binding"/>
    <property type="evidence" value="ECO:0007669"/>
    <property type="project" value="TreeGrafter"/>
</dbReference>
<dbReference type="Gene3D" id="2.30.30.490">
    <property type="match status" value="1"/>
</dbReference>
<keyword evidence="11 12" id="KW-0539">Nucleus</keyword>
<dbReference type="Gene3D" id="1.10.8.60">
    <property type="match status" value="1"/>
</dbReference>
<dbReference type="InterPro" id="IPR036390">
    <property type="entry name" value="WH_DNA-bd_sf"/>
</dbReference>
<dbReference type="InterPro" id="IPR041083">
    <property type="entry name" value="AAA_lid_10"/>
</dbReference>
<dbReference type="SUPFAM" id="SSF46785">
    <property type="entry name" value="Winged helix' DNA-binding domain"/>
    <property type="match status" value="1"/>
</dbReference>
<dbReference type="PANTHER" id="PTHR10763">
    <property type="entry name" value="CELL DIVISION CONTROL PROTEIN 6-RELATED"/>
    <property type="match status" value="1"/>
</dbReference>
<dbReference type="FunCoup" id="A0A1V9XWL1">
    <property type="interactions" value="112"/>
</dbReference>
<evidence type="ECO:0000256" key="8">
    <source>
        <dbReference type="ARBA" id="ARBA00022840"/>
    </source>
</evidence>
<sequence>MSTRNRRRPSPPSSSDVLDQEMSFRWGEDAARPSSVSNRQAVKFYYGFEWNGVQYRRKDCVFIANAEAPDPNDANQLYVARLEELCDLGEDSKLGYRYQGWVTWYIRPEEARKDGIILPDDINDSEVLLSNPKTSNKKIDLEAIQSRCTVIHVPEHVIDYKWANDRDDKGNPQLYCRFQIVNRRKLKPVVSAQETPPKAFTSHDNKKNDAVADGRMDVDSLPLQYRDVIEKEVVVDLSPRKRVSPMKLVRSKTKKNQYTPEKRIRPASPSQDTVDQISTGMNDLVVQTPRSALREVISNKAETPRTPKSTTVNRTDSNATTRYGRKVRRAMFFDEEEFHTPQVGSPVQKLEELRDEDLVSEDSYVRSTGTESSDESDQEVTSSDEEVTVKRRAKHGYKKGTKQTPSTKQGSTRPVRRTPVTPKRPNVSRFTRKATPRMQSRRVVRGKLKDNNFENALEKLHVCAVPDQLACRETQFAEIYDFVESRLADEIGGCMYISGVPGTGKTATVREVMEALNKAQRDDEVTKFKYIEINGMKLTEPHQAYVQILKQLTGKKATPEHAADILTNIFKGKKDSTGDEMVVLLADELDLLWTRKQQVLYNLFDWPTHPSSRLVVIAIANTMDLPERMVMNKVASRMGLCRMTFQPYTFQELQEIVRARLAGLDMMDPDAIQFVSRKVAALSGDARRALDVCRRAVELSAQPDHQKMDKHPPASPSKLGKRYPVAMSHVNQAIQEMFSSAKVIAIRSLSLHEQILLRAIVEEFKRTGVEETVFHKVQSQYDTLARLDGVAPVNCTLLSTMLARLGSWRLVTLSDSRHDFHQKISMNVTQDDVHFALSRLKVNDNSD</sequence>
<dbReference type="GO" id="GO:0033314">
    <property type="term" value="P:mitotic DNA replication checkpoint signaling"/>
    <property type="evidence" value="ECO:0007669"/>
    <property type="project" value="TreeGrafter"/>
</dbReference>
<feature type="compositionally biased region" description="Acidic residues" evidence="13">
    <location>
        <begin position="372"/>
        <end position="386"/>
    </location>
</feature>
<keyword evidence="7 12" id="KW-0547">Nucleotide-binding</keyword>
<dbReference type="Pfam" id="PF17872">
    <property type="entry name" value="AAA_lid_10"/>
    <property type="match status" value="1"/>
</dbReference>
<protein>
    <recommendedName>
        <fullName evidence="4 12">Origin recognition complex subunit 1</fullName>
    </recommendedName>
</protein>
<dbReference type="SUPFAM" id="SSF52540">
    <property type="entry name" value="P-loop containing nucleoside triphosphate hydrolases"/>
    <property type="match status" value="1"/>
</dbReference>
<evidence type="ECO:0000256" key="3">
    <source>
        <dbReference type="ARBA" id="ARBA00008398"/>
    </source>
</evidence>
<keyword evidence="9" id="KW-0460">Magnesium</keyword>
<proteinExistence type="inferred from homology"/>
<dbReference type="GO" id="GO:0003682">
    <property type="term" value="F:chromatin binding"/>
    <property type="evidence" value="ECO:0007669"/>
    <property type="project" value="InterPro"/>
</dbReference>
<evidence type="ECO:0000256" key="2">
    <source>
        <dbReference type="ARBA" id="ARBA00006184"/>
    </source>
</evidence>
<dbReference type="SMART" id="SM00382">
    <property type="entry name" value="AAA"/>
    <property type="match status" value="1"/>
</dbReference>
<dbReference type="Gene3D" id="1.10.10.10">
    <property type="entry name" value="Winged helix-like DNA-binding domain superfamily/Winged helix DNA-binding domain"/>
    <property type="match status" value="1"/>
</dbReference>
<feature type="compositionally biased region" description="Polar residues" evidence="13">
    <location>
        <begin position="306"/>
        <end position="321"/>
    </location>
</feature>
<evidence type="ECO:0000256" key="6">
    <source>
        <dbReference type="ARBA" id="ARBA00022723"/>
    </source>
</evidence>
<reference evidence="15 16" key="1">
    <citation type="journal article" date="2017" name="Gigascience">
        <title>Draft genome of the honey bee ectoparasitic mite, Tropilaelaps mercedesae, is shaped by the parasitic life history.</title>
        <authorList>
            <person name="Dong X."/>
            <person name="Armstrong S.D."/>
            <person name="Xia D."/>
            <person name="Makepeace B.L."/>
            <person name="Darby A.C."/>
            <person name="Kadowaki T."/>
        </authorList>
    </citation>
    <scope>NUCLEOTIDE SEQUENCE [LARGE SCALE GENOMIC DNA]</scope>
    <source>
        <strain evidence="15">Wuxi-XJTLU</strain>
    </source>
</reference>
<dbReference type="GO" id="GO:0006270">
    <property type="term" value="P:DNA replication initiation"/>
    <property type="evidence" value="ECO:0007669"/>
    <property type="project" value="TreeGrafter"/>
</dbReference>
<dbReference type="STRING" id="418985.A0A1V9XWL1"/>
<dbReference type="GO" id="GO:0005664">
    <property type="term" value="C:nuclear origin of replication recognition complex"/>
    <property type="evidence" value="ECO:0007669"/>
    <property type="project" value="TreeGrafter"/>
</dbReference>
<evidence type="ECO:0000256" key="10">
    <source>
        <dbReference type="ARBA" id="ARBA00023125"/>
    </source>
</evidence>
<evidence type="ECO:0000256" key="4">
    <source>
        <dbReference type="ARBA" id="ARBA00019081"/>
    </source>
</evidence>
<dbReference type="InterPro" id="IPR001025">
    <property type="entry name" value="BAH_dom"/>
</dbReference>
<organism evidence="15 16">
    <name type="scientific">Tropilaelaps mercedesae</name>
    <dbReference type="NCBI Taxonomy" id="418985"/>
    <lineage>
        <taxon>Eukaryota</taxon>
        <taxon>Metazoa</taxon>
        <taxon>Ecdysozoa</taxon>
        <taxon>Arthropoda</taxon>
        <taxon>Chelicerata</taxon>
        <taxon>Arachnida</taxon>
        <taxon>Acari</taxon>
        <taxon>Parasitiformes</taxon>
        <taxon>Mesostigmata</taxon>
        <taxon>Gamasina</taxon>
        <taxon>Dermanyssoidea</taxon>
        <taxon>Laelapidae</taxon>
        <taxon>Tropilaelaps</taxon>
    </lineage>
</organism>
<keyword evidence="8 12" id="KW-0067">ATP-binding</keyword>
<dbReference type="InterPro" id="IPR003959">
    <property type="entry name" value="ATPase_AAA_core"/>
</dbReference>
<dbReference type="CDD" id="cd00009">
    <property type="entry name" value="AAA"/>
    <property type="match status" value="1"/>
</dbReference>
<feature type="compositionally biased region" description="Polar residues" evidence="13">
    <location>
        <begin position="402"/>
        <end position="411"/>
    </location>
</feature>
<comment type="subunit">
    <text evidence="12">ORC is composed of six subunits.</text>
</comment>
<keyword evidence="16" id="KW-1185">Reference proteome</keyword>
<gene>
    <name evidence="15" type="ORF">BIW11_06830</name>
</gene>